<comment type="similarity">
    <text evidence="1">Belongs to the short-chain dehydrogenases/reductases (SDR) family.</text>
</comment>
<gene>
    <name evidence="4" type="ORF">Afil01_61570</name>
</gene>
<dbReference type="SMART" id="SM00822">
    <property type="entry name" value="PKS_KR"/>
    <property type="match status" value="1"/>
</dbReference>
<dbReference type="EMBL" id="BSTX01000005">
    <property type="protein sequence ID" value="GLZ81350.1"/>
    <property type="molecule type" value="Genomic_DNA"/>
</dbReference>
<dbReference type="Proteomes" id="UP001165079">
    <property type="component" value="Unassembled WGS sequence"/>
</dbReference>
<organism evidence="4 5">
    <name type="scientific">Actinorhabdospora filicis</name>
    <dbReference type="NCBI Taxonomy" id="1785913"/>
    <lineage>
        <taxon>Bacteria</taxon>
        <taxon>Bacillati</taxon>
        <taxon>Actinomycetota</taxon>
        <taxon>Actinomycetes</taxon>
        <taxon>Micromonosporales</taxon>
        <taxon>Micromonosporaceae</taxon>
        <taxon>Actinorhabdospora</taxon>
    </lineage>
</organism>
<dbReference type="PANTHER" id="PTHR42760">
    <property type="entry name" value="SHORT-CHAIN DEHYDROGENASES/REDUCTASES FAMILY MEMBER"/>
    <property type="match status" value="1"/>
</dbReference>
<dbReference type="InterPro" id="IPR057326">
    <property type="entry name" value="KR_dom"/>
</dbReference>
<dbReference type="GO" id="GO:0030497">
    <property type="term" value="P:fatty acid elongation"/>
    <property type="evidence" value="ECO:0007669"/>
    <property type="project" value="TreeGrafter"/>
</dbReference>
<keyword evidence="5" id="KW-1185">Reference proteome</keyword>
<dbReference type="CDD" id="cd05233">
    <property type="entry name" value="SDR_c"/>
    <property type="match status" value="1"/>
</dbReference>
<reference evidence="4" key="1">
    <citation type="submission" date="2023-03" db="EMBL/GenBank/DDBJ databases">
        <title>Actinorhabdospora filicis NBRC 111898.</title>
        <authorList>
            <person name="Ichikawa N."/>
            <person name="Sato H."/>
            <person name="Tonouchi N."/>
        </authorList>
    </citation>
    <scope>NUCLEOTIDE SEQUENCE</scope>
    <source>
        <strain evidence="4">NBRC 111898</strain>
    </source>
</reference>
<dbReference type="InterPro" id="IPR002347">
    <property type="entry name" value="SDR_fam"/>
</dbReference>
<dbReference type="RefSeq" id="WP_285666801.1">
    <property type="nucleotide sequence ID" value="NZ_BSTX01000005.1"/>
</dbReference>
<evidence type="ECO:0000259" key="3">
    <source>
        <dbReference type="SMART" id="SM00822"/>
    </source>
</evidence>
<keyword evidence="2" id="KW-0560">Oxidoreductase</keyword>
<comment type="caution">
    <text evidence="4">The sequence shown here is derived from an EMBL/GenBank/DDBJ whole genome shotgun (WGS) entry which is preliminary data.</text>
</comment>
<dbReference type="PRINTS" id="PR00080">
    <property type="entry name" value="SDRFAMILY"/>
</dbReference>
<dbReference type="AlphaFoldDB" id="A0A9W6WDZ4"/>
<dbReference type="InterPro" id="IPR036291">
    <property type="entry name" value="NAD(P)-bd_dom_sf"/>
</dbReference>
<dbReference type="PANTHER" id="PTHR42760:SF40">
    <property type="entry name" value="3-OXOACYL-[ACYL-CARRIER-PROTEIN] REDUCTASE, CHLOROPLASTIC"/>
    <property type="match status" value="1"/>
</dbReference>
<dbReference type="SUPFAM" id="SSF51735">
    <property type="entry name" value="NAD(P)-binding Rossmann-fold domains"/>
    <property type="match status" value="1"/>
</dbReference>
<evidence type="ECO:0000256" key="1">
    <source>
        <dbReference type="ARBA" id="ARBA00006484"/>
    </source>
</evidence>
<protein>
    <submittedName>
        <fullName evidence="4">Oxidoreductase</fullName>
    </submittedName>
</protein>
<dbReference type="PROSITE" id="PS00061">
    <property type="entry name" value="ADH_SHORT"/>
    <property type="match status" value="1"/>
</dbReference>
<evidence type="ECO:0000313" key="5">
    <source>
        <dbReference type="Proteomes" id="UP001165079"/>
    </source>
</evidence>
<feature type="domain" description="Ketoreductase" evidence="3">
    <location>
        <begin position="1"/>
        <end position="185"/>
    </location>
</feature>
<dbReference type="GO" id="GO:0016616">
    <property type="term" value="F:oxidoreductase activity, acting on the CH-OH group of donors, NAD or NADP as acceptor"/>
    <property type="evidence" value="ECO:0007669"/>
    <property type="project" value="TreeGrafter"/>
</dbReference>
<dbReference type="FunFam" id="3.40.50.720:FF:000084">
    <property type="entry name" value="Short-chain dehydrogenase reductase"/>
    <property type="match status" value="1"/>
</dbReference>
<dbReference type="PRINTS" id="PR00081">
    <property type="entry name" value="GDHRDH"/>
</dbReference>
<accession>A0A9W6WDZ4</accession>
<evidence type="ECO:0000256" key="2">
    <source>
        <dbReference type="ARBA" id="ARBA00023002"/>
    </source>
</evidence>
<dbReference type="InterPro" id="IPR020904">
    <property type="entry name" value="Sc_DH/Rdtase_CS"/>
</dbReference>
<evidence type="ECO:0000313" key="4">
    <source>
        <dbReference type="EMBL" id="GLZ81350.1"/>
    </source>
</evidence>
<name>A0A9W6WDZ4_9ACTN</name>
<sequence>MLTVITGGTRGIGAATALRLAGEGHDLVLAYARDDVAAAEVAGAVRFKGVRCLALRANVADEPDVERLFDAAEALGPVTGLVNNAGVSGRLGPLAEARTEDIRAVLDVNVLGTLLCCRRAARTLGPGGSIVNVSSAAATLGSPGDYVHYAASKAAVDALTVGLSKELGESGIRVNAVAPGLIDTEMHAAMGDPDRAARVGSQTPLGRAGTADEVAAAIAWLLSPEASYTTGAILRVAGGR</sequence>
<proteinExistence type="inferred from homology"/>
<dbReference type="Pfam" id="PF13561">
    <property type="entry name" value="adh_short_C2"/>
    <property type="match status" value="1"/>
</dbReference>
<dbReference type="Gene3D" id="3.40.50.720">
    <property type="entry name" value="NAD(P)-binding Rossmann-like Domain"/>
    <property type="match status" value="1"/>
</dbReference>